<dbReference type="SMART" id="SM00710">
    <property type="entry name" value="PbH1"/>
    <property type="match status" value="4"/>
</dbReference>
<dbReference type="RefSeq" id="WP_345006203.1">
    <property type="nucleotide sequence ID" value="NZ_BAABCY010000063.1"/>
</dbReference>
<evidence type="ECO:0000256" key="3">
    <source>
        <dbReference type="ARBA" id="ARBA00022737"/>
    </source>
</evidence>
<dbReference type="Gene3D" id="2.160.20.10">
    <property type="entry name" value="Single-stranded right-handed beta-helix, Pectin lyase-like"/>
    <property type="match status" value="2"/>
</dbReference>
<evidence type="ECO:0000256" key="4">
    <source>
        <dbReference type="ARBA" id="ARBA00022801"/>
    </source>
</evidence>
<sequence>MRIIYLRILLLLVVLGCTGKKELSPIENPYLPIAERKESKPHTTYYIDPNDGKDTNLGTSKEMPWKSFKPVNQLLLTEGNTIEIVSPGDFTTSLVLSGKGTKEAPITVKFASGVYNFYPELAYKAAFNISNTNDAPEALKAVAFYLLEAEHVVLNGMGAEIAFRGKTMETCIQNSKAIRIENISFDYKHPTVSEFEIATVKDHVAEAKIHADSKFDIVDSMLVWKGEGWEHKAYRLFQVFDGKNQRVARKTLPLDKLRFSKIAPDKIAIHFDKNPGFKEGLIYQNRDTFRDYAAIFTEGSKDIVWKNVDVNFMHGMGFVSQFSENITFDGLRVVPKEDSGRTCAAWADILHFSGCKGEILVKNAFLSAANDDAINVHGTHLRIVEALANNKIKVRFMHPQTYGFKAFQKGDKIEFIRATSLLPYSENTVVEATLLNPTDMELTLHSSLPANMEPNDVVENVTWTPDVTVVDNTINHISTRGILVTTRGKVHIENNTFLKTHMSAILIADDANSWFESGYVRDVTVKNNKFIDCGSPVINIHPENTEIVEGAFVHKNIKITDNQFQLATGILVGAKGTDGIMFANNSINIARDVTLKDLLYFSECDNTIVENNTITKQ</sequence>
<evidence type="ECO:0000256" key="2">
    <source>
        <dbReference type="ARBA" id="ARBA00001271"/>
    </source>
</evidence>
<comment type="catalytic activity">
    <reaction evidence="2">
        <text>Hydrolysis of terminal, non-reducing branched (1-&gt;3)-alpha-D-galactosidic residues, producing free D-galactose.</text>
        <dbReference type="EC" id="3.2.1.n1"/>
    </reaction>
</comment>
<gene>
    <name evidence="8" type="ORF">GCM10022395_22630</name>
</gene>
<evidence type="ECO:0000313" key="8">
    <source>
        <dbReference type="EMBL" id="GAA3572849.1"/>
    </source>
</evidence>
<name>A0ABP6XUI7_9FLAO</name>
<evidence type="ECO:0000313" key="9">
    <source>
        <dbReference type="Proteomes" id="UP001500954"/>
    </source>
</evidence>
<dbReference type="InterPro" id="IPR012334">
    <property type="entry name" value="Pectin_lyas_fold"/>
</dbReference>
<reference evidence="9" key="1">
    <citation type="journal article" date="2019" name="Int. J. Syst. Evol. Microbiol.">
        <title>The Global Catalogue of Microorganisms (GCM) 10K type strain sequencing project: providing services to taxonomists for standard genome sequencing and annotation.</title>
        <authorList>
            <consortium name="The Broad Institute Genomics Platform"/>
            <consortium name="The Broad Institute Genome Sequencing Center for Infectious Disease"/>
            <person name="Wu L."/>
            <person name="Ma J."/>
        </authorList>
    </citation>
    <scope>NUCLEOTIDE SEQUENCE [LARGE SCALE GENOMIC DNA]</scope>
    <source>
        <strain evidence="9">JCM 17111</strain>
    </source>
</reference>
<dbReference type="Pfam" id="PF13229">
    <property type="entry name" value="Beta_helix"/>
    <property type="match status" value="1"/>
</dbReference>
<keyword evidence="4" id="KW-0378">Hydrolase</keyword>
<comment type="caution">
    <text evidence="8">The sequence shown here is derived from an EMBL/GenBank/DDBJ whole genome shotgun (WGS) entry which is preliminary data.</text>
</comment>
<dbReference type="InterPro" id="IPR006626">
    <property type="entry name" value="PbH1"/>
</dbReference>
<feature type="domain" description="GLAA-B beta-barrel" evidence="7">
    <location>
        <begin position="391"/>
        <end position="458"/>
    </location>
</feature>
<dbReference type="InterPro" id="IPR056441">
    <property type="entry name" value="Beta-barrel_GLAA-B_II"/>
</dbReference>
<evidence type="ECO:0000256" key="5">
    <source>
        <dbReference type="ARBA" id="ARBA00023295"/>
    </source>
</evidence>
<dbReference type="InterPro" id="IPR039448">
    <property type="entry name" value="Beta_helix"/>
</dbReference>
<keyword evidence="9" id="KW-1185">Reference proteome</keyword>
<dbReference type="InterPro" id="IPR011050">
    <property type="entry name" value="Pectin_lyase_fold/virulence"/>
</dbReference>
<organism evidence="8 9">
    <name type="scientific">Snuella lapsa</name>
    <dbReference type="NCBI Taxonomy" id="870481"/>
    <lineage>
        <taxon>Bacteria</taxon>
        <taxon>Pseudomonadati</taxon>
        <taxon>Bacteroidota</taxon>
        <taxon>Flavobacteriia</taxon>
        <taxon>Flavobacteriales</taxon>
        <taxon>Flavobacteriaceae</taxon>
        <taxon>Snuella</taxon>
    </lineage>
</organism>
<dbReference type="SUPFAM" id="SSF51126">
    <property type="entry name" value="Pectin lyase-like"/>
    <property type="match status" value="1"/>
</dbReference>
<keyword evidence="5" id="KW-0326">Glycosidase</keyword>
<protein>
    <submittedName>
        <fullName evidence="8">Right-handed parallel beta-helix repeat-containing protein</fullName>
    </submittedName>
</protein>
<feature type="domain" description="Right handed beta helix" evidence="6">
    <location>
        <begin position="468"/>
        <end position="615"/>
    </location>
</feature>
<proteinExistence type="predicted"/>
<evidence type="ECO:0000259" key="6">
    <source>
        <dbReference type="Pfam" id="PF13229"/>
    </source>
</evidence>
<evidence type="ECO:0000256" key="1">
    <source>
        <dbReference type="ARBA" id="ARBA00001255"/>
    </source>
</evidence>
<dbReference type="EMBL" id="BAABCY010000063">
    <property type="protein sequence ID" value="GAA3572849.1"/>
    <property type="molecule type" value="Genomic_DNA"/>
</dbReference>
<accession>A0ABP6XUI7</accession>
<evidence type="ECO:0000259" key="7">
    <source>
        <dbReference type="Pfam" id="PF23764"/>
    </source>
</evidence>
<comment type="catalytic activity">
    <reaction evidence="1">
        <text>Hydrolysis of terminal, non-reducing alpha-D-galactose residues in alpha-D-galactosides, including galactose oligosaccharides, galactomannans and galactolipids.</text>
        <dbReference type="EC" id="3.2.1.22"/>
    </reaction>
</comment>
<keyword evidence="3" id="KW-0677">Repeat</keyword>
<dbReference type="Proteomes" id="UP001500954">
    <property type="component" value="Unassembled WGS sequence"/>
</dbReference>
<dbReference type="Pfam" id="PF23764">
    <property type="entry name" value="Beta-barrel_GLAA-B_II"/>
    <property type="match status" value="1"/>
</dbReference>